<feature type="non-terminal residue" evidence="1">
    <location>
        <position position="36"/>
    </location>
</feature>
<dbReference type="AlphaFoldDB" id="A0A1R3GWU0"/>
<protein>
    <submittedName>
        <fullName evidence="1">Uncharacterized protein</fullName>
    </submittedName>
</protein>
<accession>A0A1R3GWU0</accession>
<evidence type="ECO:0000313" key="1">
    <source>
        <dbReference type="EMBL" id="OMO62588.1"/>
    </source>
</evidence>
<proteinExistence type="predicted"/>
<dbReference type="Gramene" id="OMO62588">
    <property type="protein sequence ID" value="OMO62588"/>
    <property type="gene ID" value="CCACVL1_22737"/>
</dbReference>
<sequence>MERIFSALDMHGVAYALTDAKPTEAVQLEHRVHANK</sequence>
<keyword evidence="2" id="KW-1185">Reference proteome</keyword>
<name>A0A1R3GWU0_COCAP</name>
<reference evidence="1 2" key="1">
    <citation type="submission" date="2013-09" db="EMBL/GenBank/DDBJ databases">
        <title>Corchorus capsularis genome sequencing.</title>
        <authorList>
            <person name="Alam M."/>
            <person name="Haque M.S."/>
            <person name="Islam M.S."/>
            <person name="Emdad E.M."/>
            <person name="Islam M.M."/>
            <person name="Ahmed B."/>
            <person name="Halim A."/>
            <person name="Hossen Q.M.M."/>
            <person name="Hossain M.Z."/>
            <person name="Ahmed R."/>
            <person name="Khan M.M."/>
            <person name="Islam R."/>
            <person name="Rashid M.M."/>
            <person name="Khan S.A."/>
            <person name="Rahman M.S."/>
            <person name="Alam M."/>
        </authorList>
    </citation>
    <scope>NUCLEOTIDE SEQUENCE [LARGE SCALE GENOMIC DNA]</scope>
    <source>
        <strain evidence="2">cv. CVL-1</strain>
        <tissue evidence="1">Whole seedling</tissue>
    </source>
</reference>
<dbReference type="Proteomes" id="UP000188268">
    <property type="component" value="Unassembled WGS sequence"/>
</dbReference>
<evidence type="ECO:0000313" key="2">
    <source>
        <dbReference type="Proteomes" id="UP000188268"/>
    </source>
</evidence>
<dbReference type="EMBL" id="AWWV01013217">
    <property type="protein sequence ID" value="OMO62588.1"/>
    <property type="molecule type" value="Genomic_DNA"/>
</dbReference>
<organism evidence="1 2">
    <name type="scientific">Corchorus capsularis</name>
    <name type="common">Jute</name>
    <dbReference type="NCBI Taxonomy" id="210143"/>
    <lineage>
        <taxon>Eukaryota</taxon>
        <taxon>Viridiplantae</taxon>
        <taxon>Streptophyta</taxon>
        <taxon>Embryophyta</taxon>
        <taxon>Tracheophyta</taxon>
        <taxon>Spermatophyta</taxon>
        <taxon>Magnoliopsida</taxon>
        <taxon>eudicotyledons</taxon>
        <taxon>Gunneridae</taxon>
        <taxon>Pentapetalae</taxon>
        <taxon>rosids</taxon>
        <taxon>malvids</taxon>
        <taxon>Malvales</taxon>
        <taxon>Malvaceae</taxon>
        <taxon>Grewioideae</taxon>
        <taxon>Apeibeae</taxon>
        <taxon>Corchorus</taxon>
    </lineage>
</organism>
<gene>
    <name evidence="1" type="ORF">CCACVL1_22737</name>
</gene>
<comment type="caution">
    <text evidence="1">The sequence shown here is derived from an EMBL/GenBank/DDBJ whole genome shotgun (WGS) entry which is preliminary data.</text>
</comment>